<sequence>MRKHRSWWMGFGIGLIVGAVMLQMMLFAEKQGEAPLPAEPLTAEQLSDEAKKANLLLLSQEQLDALVADRLAQLERESGGEAAGEEGAAGSTGTSGEPADSGSAANAAADEEPEPSETERQETEEAEQRQVSVNISYGMSLTEVGEELLKQGVIDDLKAFIEGTRPVANKMRVGTAVFTGKPTYQEIMDELVRPK</sequence>
<feature type="region of interest" description="Disordered" evidence="1">
    <location>
        <begin position="76"/>
        <end position="132"/>
    </location>
</feature>
<accession>A0ABV9FDW3</accession>
<keyword evidence="2" id="KW-0472">Membrane</keyword>
<protein>
    <recommendedName>
        <fullName evidence="5">Endolytic transglycosylase MltG</fullName>
    </recommendedName>
</protein>
<evidence type="ECO:0000313" key="4">
    <source>
        <dbReference type="Proteomes" id="UP001596028"/>
    </source>
</evidence>
<dbReference type="Proteomes" id="UP001596028">
    <property type="component" value="Unassembled WGS sequence"/>
</dbReference>
<evidence type="ECO:0008006" key="5">
    <source>
        <dbReference type="Google" id="ProtNLM"/>
    </source>
</evidence>
<keyword evidence="2" id="KW-1133">Transmembrane helix</keyword>
<name>A0ABV9FDW3_9BACL</name>
<feature type="compositionally biased region" description="Low complexity" evidence="1">
    <location>
        <begin position="85"/>
        <end position="108"/>
    </location>
</feature>
<proteinExistence type="predicted"/>
<comment type="caution">
    <text evidence="3">The sequence shown here is derived from an EMBL/GenBank/DDBJ whole genome shotgun (WGS) entry which is preliminary data.</text>
</comment>
<feature type="compositionally biased region" description="Basic and acidic residues" evidence="1">
    <location>
        <begin position="117"/>
        <end position="128"/>
    </location>
</feature>
<dbReference type="RefSeq" id="WP_378095860.1">
    <property type="nucleotide sequence ID" value="NZ_JBHSEP010000007.1"/>
</dbReference>
<evidence type="ECO:0000256" key="1">
    <source>
        <dbReference type="SAM" id="MobiDB-lite"/>
    </source>
</evidence>
<dbReference type="EMBL" id="JBHSEP010000007">
    <property type="protein sequence ID" value="MFC4598970.1"/>
    <property type="molecule type" value="Genomic_DNA"/>
</dbReference>
<reference evidence="4" key="1">
    <citation type="journal article" date="2019" name="Int. J. Syst. Evol. Microbiol.">
        <title>The Global Catalogue of Microorganisms (GCM) 10K type strain sequencing project: providing services to taxonomists for standard genome sequencing and annotation.</title>
        <authorList>
            <consortium name="The Broad Institute Genomics Platform"/>
            <consortium name="The Broad Institute Genome Sequencing Center for Infectious Disease"/>
            <person name="Wu L."/>
            <person name="Ma J."/>
        </authorList>
    </citation>
    <scope>NUCLEOTIDE SEQUENCE [LARGE SCALE GENOMIC DNA]</scope>
    <source>
        <strain evidence="4">CCUG 49571</strain>
    </source>
</reference>
<keyword evidence="4" id="KW-1185">Reference proteome</keyword>
<dbReference type="Gene3D" id="3.30.1490.480">
    <property type="entry name" value="Endolytic murein transglycosylase"/>
    <property type="match status" value="1"/>
</dbReference>
<gene>
    <name evidence="3" type="ORF">ACFO3S_12030</name>
</gene>
<evidence type="ECO:0000256" key="2">
    <source>
        <dbReference type="SAM" id="Phobius"/>
    </source>
</evidence>
<organism evidence="3 4">
    <name type="scientific">Cohnella hongkongensis</name>
    <dbReference type="NCBI Taxonomy" id="178337"/>
    <lineage>
        <taxon>Bacteria</taxon>
        <taxon>Bacillati</taxon>
        <taxon>Bacillota</taxon>
        <taxon>Bacilli</taxon>
        <taxon>Bacillales</taxon>
        <taxon>Paenibacillaceae</taxon>
        <taxon>Cohnella</taxon>
    </lineage>
</organism>
<feature type="transmembrane region" description="Helical" evidence="2">
    <location>
        <begin position="7"/>
        <end position="28"/>
    </location>
</feature>
<keyword evidence="2" id="KW-0812">Transmembrane</keyword>
<evidence type="ECO:0000313" key="3">
    <source>
        <dbReference type="EMBL" id="MFC4598970.1"/>
    </source>
</evidence>